<dbReference type="PANTHER" id="PTHR47447:SF12">
    <property type="entry name" value="PENTATRICOPEPTIDE REPEAT-CONTAINING PROTEIN ATP4 HOMOLOG, CHLOROPLASTIC"/>
    <property type="match status" value="1"/>
</dbReference>
<evidence type="ECO:0000256" key="3">
    <source>
        <dbReference type="PROSITE-ProRule" id="PRU00708"/>
    </source>
</evidence>
<keyword evidence="5" id="KW-1185">Reference proteome</keyword>
<accession>A0AAD7P8J5</accession>
<dbReference type="PROSITE" id="PS51375">
    <property type="entry name" value="PPR"/>
    <property type="match status" value="2"/>
</dbReference>
<dbReference type="Proteomes" id="UP001163823">
    <property type="component" value="Chromosome 13"/>
</dbReference>
<dbReference type="GO" id="GO:0042134">
    <property type="term" value="F:rRNA primary transcript binding"/>
    <property type="evidence" value="ECO:0007669"/>
    <property type="project" value="TreeGrafter"/>
</dbReference>
<dbReference type="GO" id="GO:0045727">
    <property type="term" value="P:positive regulation of translation"/>
    <property type="evidence" value="ECO:0007669"/>
    <property type="project" value="TreeGrafter"/>
</dbReference>
<keyword evidence="2" id="KW-0677">Repeat</keyword>
<evidence type="ECO:0000256" key="2">
    <source>
        <dbReference type="ARBA" id="ARBA00022737"/>
    </source>
</evidence>
<evidence type="ECO:0000313" key="5">
    <source>
        <dbReference type="Proteomes" id="UP001163823"/>
    </source>
</evidence>
<feature type="repeat" description="PPR" evidence="3">
    <location>
        <begin position="45"/>
        <end position="79"/>
    </location>
</feature>
<dbReference type="EMBL" id="JARAOO010000013">
    <property type="protein sequence ID" value="KAJ7946438.1"/>
    <property type="molecule type" value="Genomic_DNA"/>
</dbReference>
<reference evidence="4" key="1">
    <citation type="journal article" date="2023" name="Science">
        <title>Elucidation of the pathway for biosynthesis of saponin adjuvants from the soapbark tree.</title>
        <authorList>
            <person name="Reed J."/>
            <person name="Orme A."/>
            <person name="El-Demerdash A."/>
            <person name="Owen C."/>
            <person name="Martin L.B.B."/>
            <person name="Misra R.C."/>
            <person name="Kikuchi S."/>
            <person name="Rejzek M."/>
            <person name="Martin A.C."/>
            <person name="Harkess A."/>
            <person name="Leebens-Mack J."/>
            <person name="Louveau T."/>
            <person name="Stephenson M.J."/>
            <person name="Osbourn A."/>
        </authorList>
    </citation>
    <scope>NUCLEOTIDE SEQUENCE</scope>
    <source>
        <strain evidence="4">S10</strain>
    </source>
</reference>
<sequence length="162" mass="17894">MKTSGTCLPDSWTSSPLITIHSCSGKVSEAEAILNEMFEAGLVPNIFVLTSLIQCYGKAKRTDDVVKTSNRLIELGISPDDRFFGWFLNVITQTRKKEFGKLTHCVEKSNAKLGSVVKLLVEEQAGDGNFKKEASELYDSISTDVKKASCNCLIAQRIEKKI</sequence>
<dbReference type="InterPro" id="IPR011990">
    <property type="entry name" value="TPR-like_helical_dom_sf"/>
</dbReference>
<dbReference type="GO" id="GO:0003729">
    <property type="term" value="F:mRNA binding"/>
    <property type="evidence" value="ECO:0007669"/>
    <property type="project" value="TreeGrafter"/>
</dbReference>
<dbReference type="Pfam" id="PF13812">
    <property type="entry name" value="PPR_3"/>
    <property type="match status" value="1"/>
</dbReference>
<dbReference type="AlphaFoldDB" id="A0AAD7P8J5"/>
<dbReference type="Gene3D" id="1.25.40.10">
    <property type="entry name" value="Tetratricopeptide repeat domain"/>
    <property type="match status" value="1"/>
</dbReference>
<dbReference type="GO" id="GO:0009570">
    <property type="term" value="C:chloroplast stroma"/>
    <property type="evidence" value="ECO:0007669"/>
    <property type="project" value="TreeGrafter"/>
</dbReference>
<dbReference type="PANTHER" id="PTHR47447">
    <property type="entry name" value="OS03G0856100 PROTEIN"/>
    <property type="match status" value="1"/>
</dbReference>
<dbReference type="KEGG" id="qsa:O6P43_031372"/>
<comment type="caution">
    <text evidence="4">The sequence shown here is derived from an EMBL/GenBank/DDBJ whole genome shotgun (WGS) entry which is preliminary data.</text>
</comment>
<dbReference type="NCBIfam" id="TIGR00756">
    <property type="entry name" value="PPR"/>
    <property type="match status" value="2"/>
</dbReference>
<organism evidence="4 5">
    <name type="scientific">Quillaja saponaria</name>
    <name type="common">Soap bark tree</name>
    <dbReference type="NCBI Taxonomy" id="32244"/>
    <lineage>
        <taxon>Eukaryota</taxon>
        <taxon>Viridiplantae</taxon>
        <taxon>Streptophyta</taxon>
        <taxon>Embryophyta</taxon>
        <taxon>Tracheophyta</taxon>
        <taxon>Spermatophyta</taxon>
        <taxon>Magnoliopsida</taxon>
        <taxon>eudicotyledons</taxon>
        <taxon>Gunneridae</taxon>
        <taxon>Pentapetalae</taxon>
        <taxon>rosids</taxon>
        <taxon>fabids</taxon>
        <taxon>Fabales</taxon>
        <taxon>Quillajaceae</taxon>
        <taxon>Quillaja</taxon>
    </lineage>
</organism>
<dbReference type="InterPro" id="IPR002885">
    <property type="entry name" value="PPR_rpt"/>
</dbReference>
<proteinExistence type="inferred from homology"/>
<protein>
    <submittedName>
        <fullName evidence="4">Pentatricopeptide repeat-containing protein</fullName>
    </submittedName>
</protein>
<evidence type="ECO:0000256" key="1">
    <source>
        <dbReference type="ARBA" id="ARBA00007626"/>
    </source>
</evidence>
<name>A0AAD7P8J5_QUISA</name>
<evidence type="ECO:0000313" key="4">
    <source>
        <dbReference type="EMBL" id="KAJ7946438.1"/>
    </source>
</evidence>
<gene>
    <name evidence="4" type="ORF">O6P43_031372</name>
</gene>
<feature type="repeat" description="PPR" evidence="3">
    <location>
        <begin position="10"/>
        <end position="44"/>
    </location>
</feature>
<comment type="similarity">
    <text evidence="1">Belongs to the PPR family. P subfamily.</text>
</comment>